<dbReference type="PROSITE" id="PS50109">
    <property type="entry name" value="HIS_KIN"/>
    <property type="match status" value="1"/>
</dbReference>
<dbReference type="Pfam" id="PF07730">
    <property type="entry name" value="HisKA_3"/>
    <property type="match status" value="1"/>
</dbReference>
<feature type="transmembrane region" description="Helical" evidence="4">
    <location>
        <begin position="151"/>
        <end position="169"/>
    </location>
</feature>
<dbReference type="Pfam" id="PF02518">
    <property type="entry name" value="HATPase_c"/>
    <property type="match status" value="1"/>
</dbReference>
<dbReference type="PANTHER" id="PTHR24421:SF59">
    <property type="entry name" value="OXYGEN SENSOR HISTIDINE KINASE NREB"/>
    <property type="match status" value="1"/>
</dbReference>
<dbReference type="GO" id="GO:0000155">
    <property type="term" value="F:phosphorelay sensor kinase activity"/>
    <property type="evidence" value="ECO:0007669"/>
    <property type="project" value="InterPro"/>
</dbReference>
<keyword evidence="4" id="KW-0472">Membrane</keyword>
<dbReference type="PANTHER" id="PTHR24421">
    <property type="entry name" value="NITRATE/NITRITE SENSOR PROTEIN NARX-RELATED"/>
    <property type="match status" value="1"/>
</dbReference>
<keyword evidence="4" id="KW-0812">Transmembrane</keyword>
<accession>A0A401ZAK2</accession>
<evidence type="ECO:0000259" key="5">
    <source>
        <dbReference type="PROSITE" id="PS50109"/>
    </source>
</evidence>
<dbReference type="GO" id="GO:0016020">
    <property type="term" value="C:membrane"/>
    <property type="evidence" value="ECO:0007669"/>
    <property type="project" value="InterPro"/>
</dbReference>
<dbReference type="InterPro" id="IPR011712">
    <property type="entry name" value="Sig_transdc_His_kin_sub3_dim/P"/>
</dbReference>
<dbReference type="InterPro" id="IPR036890">
    <property type="entry name" value="HATPase_C_sf"/>
</dbReference>
<organism evidence="6 7">
    <name type="scientific">Dictyobacter aurantiacus</name>
    <dbReference type="NCBI Taxonomy" id="1936993"/>
    <lineage>
        <taxon>Bacteria</taxon>
        <taxon>Bacillati</taxon>
        <taxon>Chloroflexota</taxon>
        <taxon>Ktedonobacteria</taxon>
        <taxon>Ktedonobacterales</taxon>
        <taxon>Dictyobacteraceae</taxon>
        <taxon>Dictyobacter</taxon>
    </lineage>
</organism>
<dbReference type="InterPro" id="IPR003594">
    <property type="entry name" value="HATPase_dom"/>
</dbReference>
<evidence type="ECO:0000313" key="7">
    <source>
        <dbReference type="Proteomes" id="UP000287224"/>
    </source>
</evidence>
<evidence type="ECO:0000256" key="4">
    <source>
        <dbReference type="SAM" id="Phobius"/>
    </source>
</evidence>
<feature type="transmembrane region" description="Helical" evidence="4">
    <location>
        <begin position="95"/>
        <end position="116"/>
    </location>
</feature>
<sequence length="612" mass="68374">MWLYALIVIIFAHSTYIDSQTIKYGSMATLLLIITFIETLIVTLYAPVLHILFPRLLSGSVRSPKNQPDALRHRREDEEGEAGLIPPLAQTRNHYWNIAIYSMDVVICGLVMYFSAPFLNPPFGLGSPFYRYGMSTVFAAAAAFRYQGGLLAALGYDLFALLGLFVHAPGAGNYTPNAVDIAGSLVDTPIVAILVAYLSNLLENYARSKRQERENARTQAALVHIGEALLQSSGDRQQLLQRSLKSIQRGRFDRLTIALIDLARGDGQAARVPLHLAPMLICQENTFTADQLPDSSTRLIQKVLQTKQKLLTFEPIEDESRGIARLYLPLRKDEHVQLVLGAESLRMTPFNMQHEKFLTIAGTQLLVALDNIRLAEQTVQLAADAERGRIAREIHDGIAQLTYMLSLQAETCEAQAQRIIEASEEDAELLAPLAERLGKMVMISKQALWETRNYMFSLKPLMSGTTTLTQMLSNQLREFEAISDIPTQLHLEGSDDIYDEARLRSRRYAQMGTTFFRIVQEALTNAYKHAGASQLDVVIRYQPEQIEVDIHDNGRGFPLPDIQDMRQTPEEPQILSGHGIKGMRERAIELGGHFTIVPQTDGGTTVRVGIPF</sequence>
<dbReference type="EMBL" id="BIFQ01000001">
    <property type="protein sequence ID" value="GCE03853.1"/>
    <property type="molecule type" value="Genomic_DNA"/>
</dbReference>
<feature type="transmembrane region" description="Helical" evidence="4">
    <location>
        <begin position="29"/>
        <end position="53"/>
    </location>
</feature>
<feature type="domain" description="Histidine kinase" evidence="5">
    <location>
        <begin position="389"/>
        <end position="612"/>
    </location>
</feature>
<dbReference type="Gene3D" id="3.30.565.10">
    <property type="entry name" value="Histidine kinase-like ATPase, C-terminal domain"/>
    <property type="match status" value="1"/>
</dbReference>
<reference evidence="7" key="1">
    <citation type="submission" date="2018-12" db="EMBL/GenBank/DDBJ databases">
        <title>Tengunoibacter tsumagoiensis gen. nov., sp. nov., Dictyobacter kobayashii sp. nov., D. alpinus sp. nov., and D. joshuensis sp. nov. and description of Dictyobacteraceae fam. nov. within the order Ktedonobacterales isolated from Tengu-no-mugimeshi.</title>
        <authorList>
            <person name="Wang C.M."/>
            <person name="Zheng Y."/>
            <person name="Sakai Y."/>
            <person name="Toyoda A."/>
            <person name="Minakuchi Y."/>
            <person name="Abe K."/>
            <person name="Yokota A."/>
            <person name="Yabe S."/>
        </authorList>
    </citation>
    <scope>NUCLEOTIDE SEQUENCE [LARGE SCALE GENOMIC DNA]</scope>
    <source>
        <strain evidence="7">S-27</strain>
    </source>
</reference>
<keyword evidence="1" id="KW-0808">Transferase</keyword>
<dbReference type="GO" id="GO:0046983">
    <property type="term" value="F:protein dimerization activity"/>
    <property type="evidence" value="ECO:0007669"/>
    <property type="project" value="InterPro"/>
</dbReference>
<dbReference type="InterPro" id="IPR050482">
    <property type="entry name" value="Sensor_HK_TwoCompSys"/>
</dbReference>
<dbReference type="AlphaFoldDB" id="A0A401ZAK2"/>
<evidence type="ECO:0000256" key="2">
    <source>
        <dbReference type="ARBA" id="ARBA00022777"/>
    </source>
</evidence>
<dbReference type="Proteomes" id="UP000287224">
    <property type="component" value="Unassembled WGS sequence"/>
</dbReference>
<keyword evidence="4" id="KW-1133">Transmembrane helix</keyword>
<keyword evidence="7" id="KW-1185">Reference proteome</keyword>
<comment type="caution">
    <text evidence="6">The sequence shown here is derived from an EMBL/GenBank/DDBJ whole genome shotgun (WGS) entry which is preliminary data.</text>
</comment>
<dbReference type="InterPro" id="IPR029016">
    <property type="entry name" value="GAF-like_dom_sf"/>
</dbReference>
<proteinExistence type="predicted"/>
<name>A0A401ZAK2_9CHLR</name>
<evidence type="ECO:0000256" key="3">
    <source>
        <dbReference type="ARBA" id="ARBA00023012"/>
    </source>
</evidence>
<feature type="transmembrane region" description="Helical" evidence="4">
    <location>
        <begin position="128"/>
        <end position="144"/>
    </location>
</feature>
<dbReference type="SUPFAM" id="SSF55874">
    <property type="entry name" value="ATPase domain of HSP90 chaperone/DNA topoisomerase II/histidine kinase"/>
    <property type="match status" value="1"/>
</dbReference>
<evidence type="ECO:0000313" key="6">
    <source>
        <dbReference type="EMBL" id="GCE03853.1"/>
    </source>
</evidence>
<keyword evidence="3" id="KW-0902">Two-component regulatory system</keyword>
<dbReference type="Gene3D" id="3.30.450.40">
    <property type="match status" value="1"/>
</dbReference>
<feature type="transmembrane region" description="Helical" evidence="4">
    <location>
        <begin position="181"/>
        <end position="202"/>
    </location>
</feature>
<dbReference type="CDD" id="cd16917">
    <property type="entry name" value="HATPase_UhpB-NarQ-NarX-like"/>
    <property type="match status" value="1"/>
</dbReference>
<protein>
    <recommendedName>
        <fullName evidence="5">Histidine kinase domain-containing protein</fullName>
    </recommendedName>
</protein>
<dbReference type="InterPro" id="IPR005467">
    <property type="entry name" value="His_kinase_dom"/>
</dbReference>
<keyword evidence="2" id="KW-0418">Kinase</keyword>
<gene>
    <name evidence="6" type="ORF">KDAU_11820</name>
</gene>
<evidence type="ECO:0000256" key="1">
    <source>
        <dbReference type="ARBA" id="ARBA00022679"/>
    </source>
</evidence>
<dbReference type="SUPFAM" id="SSF55781">
    <property type="entry name" value="GAF domain-like"/>
    <property type="match status" value="1"/>
</dbReference>
<dbReference type="Gene3D" id="1.20.5.1930">
    <property type="match status" value="1"/>
</dbReference>